<dbReference type="InterPro" id="IPR002528">
    <property type="entry name" value="MATE_fam"/>
</dbReference>
<keyword evidence="4" id="KW-1185">Reference proteome</keyword>
<protein>
    <submittedName>
        <fullName evidence="3">Protein DETOXIFICATION</fullName>
    </submittedName>
</protein>
<keyword evidence="2" id="KW-0472">Membrane</keyword>
<name>A0ABD1SLH4_9LAMI</name>
<dbReference type="InterPro" id="IPR012340">
    <property type="entry name" value="NA-bd_OB-fold"/>
</dbReference>
<dbReference type="Proteomes" id="UP001604277">
    <property type="component" value="Unassembled WGS sequence"/>
</dbReference>
<dbReference type="Gene3D" id="2.40.50.140">
    <property type="entry name" value="Nucleic acid-binding proteins"/>
    <property type="match status" value="1"/>
</dbReference>
<comment type="caution">
    <text evidence="3">The sequence shown here is derived from an EMBL/GenBank/DDBJ whole genome shotgun (WGS) entry which is preliminary data.</text>
</comment>
<organism evidence="3 4">
    <name type="scientific">Forsythia ovata</name>
    <dbReference type="NCBI Taxonomy" id="205694"/>
    <lineage>
        <taxon>Eukaryota</taxon>
        <taxon>Viridiplantae</taxon>
        <taxon>Streptophyta</taxon>
        <taxon>Embryophyta</taxon>
        <taxon>Tracheophyta</taxon>
        <taxon>Spermatophyta</taxon>
        <taxon>Magnoliopsida</taxon>
        <taxon>eudicotyledons</taxon>
        <taxon>Gunneridae</taxon>
        <taxon>Pentapetalae</taxon>
        <taxon>asterids</taxon>
        <taxon>lamiids</taxon>
        <taxon>Lamiales</taxon>
        <taxon>Oleaceae</taxon>
        <taxon>Forsythieae</taxon>
        <taxon>Forsythia</taxon>
    </lineage>
</organism>
<sequence length="340" mass="37778">MAADFQFETTFLTAWDEFVVNECKTVTTMVDAAPIILARNLRVSSFNGKIRLCQLCGILLCPEANVHVQVEDHTGCVSANMIEETAETFLQCSGQKLMQIAALKNQDILNDIRASTTEEHMLYLKVINNNKKTVALKYDVVFMLEPILDINTALNIGENPVGGFMVEEKTAHRTCINKQPIKAYAQPMLSPTEPVYSRTNAIHTCFQTNTVIASRNITDLRLVANITNQSDKTRASLSKDVFLTMGKFFQYAFPSAVMVCTLVSNELGAGKPRAARDAVFVVLILSVSEFIIASTVIFFCRYILGYAFSNEMDVVNYVKDMTPFLCLSKVSCLNDSIPKA</sequence>
<evidence type="ECO:0000313" key="4">
    <source>
        <dbReference type="Proteomes" id="UP001604277"/>
    </source>
</evidence>
<evidence type="ECO:0000256" key="1">
    <source>
        <dbReference type="ARBA" id="ARBA00010199"/>
    </source>
</evidence>
<gene>
    <name evidence="3" type="ORF">Fot_35414</name>
</gene>
<accession>A0ABD1SLH4</accession>
<dbReference type="Pfam" id="PF01554">
    <property type="entry name" value="MatE"/>
    <property type="match status" value="1"/>
</dbReference>
<dbReference type="AlphaFoldDB" id="A0ABD1SLH4"/>
<feature type="transmembrane region" description="Helical" evidence="2">
    <location>
        <begin position="248"/>
        <end position="267"/>
    </location>
</feature>
<keyword evidence="2" id="KW-0812">Transmembrane</keyword>
<feature type="transmembrane region" description="Helical" evidence="2">
    <location>
        <begin position="279"/>
        <end position="304"/>
    </location>
</feature>
<reference evidence="4" key="1">
    <citation type="submission" date="2024-07" db="EMBL/GenBank/DDBJ databases">
        <title>Two chromosome-level genome assemblies of Korean endemic species Abeliophyllum distichum and Forsythia ovata (Oleaceae).</title>
        <authorList>
            <person name="Jang H."/>
        </authorList>
    </citation>
    <scope>NUCLEOTIDE SEQUENCE [LARGE SCALE GENOMIC DNA]</scope>
</reference>
<dbReference type="EMBL" id="JBFOLJ010000010">
    <property type="protein sequence ID" value="KAL2501566.1"/>
    <property type="molecule type" value="Genomic_DNA"/>
</dbReference>
<dbReference type="PANTHER" id="PTHR11206">
    <property type="entry name" value="MULTIDRUG RESISTANCE PROTEIN"/>
    <property type="match status" value="1"/>
</dbReference>
<evidence type="ECO:0000313" key="3">
    <source>
        <dbReference type="EMBL" id="KAL2501566.1"/>
    </source>
</evidence>
<keyword evidence="2" id="KW-1133">Transmembrane helix</keyword>
<proteinExistence type="inferred from homology"/>
<comment type="similarity">
    <text evidence="1">Belongs to the multi antimicrobial extrusion (MATE) (TC 2.A.66.1) family.</text>
</comment>
<evidence type="ECO:0000256" key="2">
    <source>
        <dbReference type="SAM" id="Phobius"/>
    </source>
</evidence>